<evidence type="ECO:0000259" key="18">
    <source>
        <dbReference type="PROSITE" id="PS50126"/>
    </source>
</evidence>
<keyword evidence="16" id="KW-0820">tRNA-binding</keyword>
<dbReference type="InterPro" id="IPR019307">
    <property type="entry name" value="RNA-bd_AU-1/RNase_E/G"/>
</dbReference>
<evidence type="ECO:0000256" key="3">
    <source>
        <dbReference type="ARBA" id="ARBA00022490"/>
    </source>
</evidence>
<feature type="compositionally biased region" description="Basic and acidic residues" evidence="17">
    <location>
        <begin position="1057"/>
        <end position="1077"/>
    </location>
</feature>
<evidence type="ECO:0000256" key="5">
    <source>
        <dbReference type="ARBA" id="ARBA00022552"/>
    </source>
</evidence>
<evidence type="ECO:0000256" key="12">
    <source>
        <dbReference type="ARBA" id="ARBA00022833"/>
    </source>
</evidence>
<feature type="compositionally biased region" description="Basic and acidic residues" evidence="17">
    <location>
        <begin position="992"/>
        <end position="1021"/>
    </location>
</feature>
<dbReference type="HAMAP" id="MF_00970">
    <property type="entry name" value="RNase_E"/>
    <property type="match status" value="1"/>
</dbReference>
<comment type="cofactor">
    <cofactor evidence="16">
        <name>Zn(2+)</name>
        <dbReference type="ChEBI" id="CHEBI:29105"/>
    </cofactor>
    <text evidence="16">Binds 2 Zn(2+) ions per homotetramer.</text>
</comment>
<dbReference type="GO" id="GO:0009898">
    <property type="term" value="C:cytoplasmic side of plasma membrane"/>
    <property type="evidence" value="ECO:0007669"/>
    <property type="project" value="UniProtKB-UniRule"/>
</dbReference>
<dbReference type="OrthoDB" id="9804278at2"/>
<feature type="compositionally biased region" description="Low complexity" evidence="17">
    <location>
        <begin position="541"/>
        <end position="552"/>
    </location>
</feature>
<comment type="catalytic activity">
    <reaction evidence="16">
        <text>Endonucleolytic cleavage of single-stranded RNA in A- and U-rich regions.</text>
        <dbReference type="EC" id="3.1.26.12"/>
    </reaction>
</comment>
<feature type="compositionally biased region" description="Basic and acidic residues" evidence="17">
    <location>
        <begin position="866"/>
        <end position="885"/>
    </location>
</feature>
<dbReference type="InterPro" id="IPR028878">
    <property type="entry name" value="RNase_E"/>
</dbReference>
<feature type="compositionally biased region" description="Basic residues" evidence="17">
    <location>
        <begin position="786"/>
        <end position="798"/>
    </location>
</feature>
<proteinExistence type="inferred from homology"/>
<gene>
    <name evidence="16" type="primary">rne</name>
    <name evidence="19" type="ORF">C8D72_0742</name>
</gene>
<dbReference type="GO" id="GO:0008995">
    <property type="term" value="F:ribonuclease E activity"/>
    <property type="evidence" value="ECO:0007669"/>
    <property type="project" value="UniProtKB-EC"/>
</dbReference>
<evidence type="ECO:0000256" key="2">
    <source>
        <dbReference type="ARBA" id="ARBA00022475"/>
    </source>
</evidence>
<keyword evidence="4 16" id="KW-0997">Cell inner membrane</keyword>
<evidence type="ECO:0000256" key="16">
    <source>
        <dbReference type="HAMAP-Rule" id="MF_00970"/>
    </source>
</evidence>
<dbReference type="RefSeq" id="WP_115853015.1">
    <property type="nucleotide sequence ID" value="NZ_QRDJ01000006.1"/>
</dbReference>
<evidence type="ECO:0000256" key="9">
    <source>
        <dbReference type="ARBA" id="ARBA00022730"/>
    </source>
</evidence>
<comment type="caution">
    <text evidence="19">The sequence shown here is derived from an EMBL/GenBank/DDBJ whole genome shotgun (WGS) entry which is preliminary data.</text>
</comment>
<evidence type="ECO:0000256" key="13">
    <source>
        <dbReference type="ARBA" id="ARBA00022842"/>
    </source>
</evidence>
<dbReference type="InterPro" id="IPR003029">
    <property type="entry name" value="S1_domain"/>
</dbReference>
<feature type="compositionally biased region" description="Basic and acidic residues" evidence="17">
    <location>
        <begin position="1176"/>
        <end position="1192"/>
    </location>
</feature>
<dbReference type="EC" id="3.1.26.12" evidence="16"/>
<dbReference type="GO" id="GO:0006402">
    <property type="term" value="P:mRNA catabolic process"/>
    <property type="evidence" value="ECO:0007669"/>
    <property type="project" value="UniProtKB-UniRule"/>
</dbReference>
<feature type="binding site" evidence="16">
    <location>
        <position position="403"/>
    </location>
    <ligand>
        <name>Zn(2+)</name>
        <dbReference type="ChEBI" id="CHEBI:29105"/>
        <note>ligand shared between dimeric partners</note>
    </ligand>
</feature>
<dbReference type="GO" id="GO:0008270">
    <property type="term" value="F:zinc ion binding"/>
    <property type="evidence" value="ECO:0007669"/>
    <property type="project" value="UniProtKB-UniRule"/>
</dbReference>
<keyword evidence="20" id="KW-1185">Reference proteome</keyword>
<dbReference type="InterPro" id="IPR004659">
    <property type="entry name" value="RNase_E/G"/>
</dbReference>
<dbReference type="SMART" id="SM00316">
    <property type="entry name" value="S1"/>
    <property type="match status" value="1"/>
</dbReference>
<keyword evidence="15 16" id="KW-0472">Membrane</keyword>
<feature type="compositionally biased region" description="Basic and acidic residues" evidence="17">
    <location>
        <begin position="1118"/>
        <end position="1127"/>
    </location>
</feature>
<name>A0A3D9E0K3_9GAMM</name>
<organism evidence="19 20">
    <name type="scientific">Kushneria indalinina DSM 14324</name>
    <dbReference type="NCBI Taxonomy" id="1122140"/>
    <lineage>
        <taxon>Bacteria</taxon>
        <taxon>Pseudomonadati</taxon>
        <taxon>Pseudomonadota</taxon>
        <taxon>Gammaproteobacteria</taxon>
        <taxon>Oceanospirillales</taxon>
        <taxon>Halomonadaceae</taxon>
        <taxon>Kushneria</taxon>
    </lineage>
</organism>
<feature type="domain" description="S1 motif" evidence="18">
    <location>
        <begin position="39"/>
        <end position="119"/>
    </location>
</feature>
<feature type="compositionally biased region" description="Polar residues" evidence="17">
    <location>
        <begin position="946"/>
        <end position="963"/>
    </location>
</feature>
<keyword evidence="7 16" id="KW-0540">Nuclease</keyword>
<feature type="compositionally biased region" description="Low complexity" evidence="17">
    <location>
        <begin position="569"/>
        <end position="582"/>
    </location>
</feature>
<dbReference type="FunFam" id="2.40.50.140:FF:000040">
    <property type="entry name" value="Ribonuclease E"/>
    <property type="match status" value="1"/>
</dbReference>
<dbReference type="CDD" id="cd04453">
    <property type="entry name" value="S1_RNase_E"/>
    <property type="match status" value="1"/>
</dbReference>
<dbReference type="Pfam" id="PF10150">
    <property type="entry name" value="RNase_E_G"/>
    <property type="match status" value="1"/>
</dbReference>
<feature type="compositionally biased region" description="Acidic residues" evidence="17">
    <location>
        <begin position="504"/>
        <end position="515"/>
    </location>
</feature>
<evidence type="ECO:0000256" key="15">
    <source>
        <dbReference type="ARBA" id="ARBA00023136"/>
    </source>
</evidence>
<feature type="compositionally biased region" description="Basic and acidic residues" evidence="17">
    <location>
        <begin position="583"/>
        <end position="597"/>
    </location>
</feature>
<evidence type="ECO:0000256" key="8">
    <source>
        <dbReference type="ARBA" id="ARBA00022723"/>
    </source>
</evidence>
<feature type="compositionally biased region" description="Basic and acidic residues" evidence="17">
    <location>
        <begin position="620"/>
        <end position="707"/>
    </location>
</feature>
<evidence type="ECO:0000256" key="17">
    <source>
        <dbReference type="SAM" id="MobiDB-lite"/>
    </source>
</evidence>
<evidence type="ECO:0000256" key="14">
    <source>
        <dbReference type="ARBA" id="ARBA00022884"/>
    </source>
</evidence>
<comment type="subcellular location">
    <subcellularLocation>
        <location evidence="16">Cytoplasm</location>
    </subcellularLocation>
    <subcellularLocation>
        <location evidence="16">Cell inner membrane</location>
        <topology evidence="16">Peripheral membrane protein</topology>
        <orientation evidence="16">Cytoplasmic side</orientation>
    </subcellularLocation>
</comment>
<feature type="compositionally biased region" description="Basic and acidic residues" evidence="17">
    <location>
        <begin position="736"/>
        <end position="755"/>
    </location>
</feature>
<keyword evidence="14 16" id="KW-0694">RNA-binding</keyword>
<dbReference type="NCBIfam" id="TIGR00757">
    <property type="entry name" value="RNaseEG"/>
    <property type="match status" value="1"/>
</dbReference>
<feature type="compositionally biased region" description="Polar residues" evidence="17">
    <location>
        <begin position="982"/>
        <end position="991"/>
    </location>
</feature>
<dbReference type="GO" id="GO:0000287">
    <property type="term" value="F:magnesium ion binding"/>
    <property type="evidence" value="ECO:0007669"/>
    <property type="project" value="UniProtKB-UniRule"/>
</dbReference>
<feature type="binding site" evidence="16">
    <location>
        <position position="345"/>
    </location>
    <ligand>
        <name>Mg(2+)</name>
        <dbReference type="ChEBI" id="CHEBI:18420"/>
        <note>catalytic</note>
    </ligand>
</feature>
<evidence type="ECO:0000256" key="11">
    <source>
        <dbReference type="ARBA" id="ARBA00022801"/>
    </source>
</evidence>
<feature type="binding site" evidence="16">
    <location>
        <position position="406"/>
    </location>
    <ligand>
        <name>Zn(2+)</name>
        <dbReference type="ChEBI" id="CHEBI:29105"/>
        <note>ligand shared between dimeric partners</note>
    </ligand>
</feature>
<dbReference type="GO" id="GO:0005737">
    <property type="term" value="C:cytoplasm"/>
    <property type="evidence" value="ECO:0007669"/>
    <property type="project" value="UniProtKB-SubCell"/>
</dbReference>
<evidence type="ECO:0000256" key="1">
    <source>
        <dbReference type="ARBA" id="ARBA00005663"/>
    </source>
</evidence>
<dbReference type="Pfam" id="PF00575">
    <property type="entry name" value="S1"/>
    <property type="match status" value="1"/>
</dbReference>
<sequence length="1198" mass="130592">MKRMLINATQPEELRVALVDGQRLYDLDIESGAREQKKANIYRGRITRVEPSLEAAFVDFGADRHGFLPLKEISREYFSKEPSGNGRPNIREVIKEGQEVIVQVDKEERGNKGAALTTFISLAGRFLVLMPNNPRAGGISRRIEGDERTELKEAMSQLTMPEKMGVIVRTAGIGRSSEELQWDLDYLVQVWETITEEAGKRSAPFLIYRESNVIIRAMRDYLRQDIGEVLIDHTDVHEEALNFVKQVMPSYQQKIKLYNDDVPLFSRFQIESQIETAYEREVKLPSGGSVVIDHTEALVSIDINSSRATKGGDIEETALQTNLEAADEIARQLRLRDIGGLVVIDFIDMSPARNQREVENRVRDALKLDRARVQIGRISRFGLMEMSRQRLRPSLGETSGVVCPRCNGQGTIRDVRSLSLSIMRLIEEEAMKDRSSQIRAMLPVPVATYLLNEKRNVLADIERRQGVRVMLLPQPELETPHYDVQRYRDDQVDPEEAARSSFELSDDFEAPEDESETYRKPVKRAEAAVRSVAHRTPAPEPTAAAEPANEEPSGFLNRLMKGFNRLMGSEESSSKQDSASAQPKKESAQPTAREEKPQPATQETAAREEQKSSSTGAEQRNNRRDNTKRDDNGGSKNGRNDKRTSSEKGRDDKGRDDKSRDDKSRRDRPSRDSDKGDNSNARGDKRPQSTTPDKGDNASTERNDKRQQNGTAPRGDNAASERNDKRQQSTSADKSASTDKSPEKARDDGERKKPAADTSAKAENAQGEPAQQTPAQAQDGDDDKPRRTRNNPRQRSRKQALSPEAIAEQERLQAEASPSTDTGSADADAAKNGDSSPAAPKAAASNETASTASKDRTPASDAKTSTSEEKTPASEKKPSASEEKASATSGNGRKSVSATFGREPQSSDTASGQQDAKNGGAVDTAESGAAAPRTATESQDKDARQKPSQKVSDAASDTASTVTPEVPGAVAAENAGKKGEKQSSPATASTKETQKPEDSASERPSADAASSDKGEGVDTDKASAATMAKEAAPREQPQLVSQEAETPVTDRASSEAPARDINKQSVTARDKGAEKPASKGSTAPETGQTSAQKAPATSTRAADKPAAVDVGKSANEAAPKKASDKPEPVAATGSDKSATTAEKKTDKVTASESASVEDTSTSEKAPSQQRQRRRAHNDPRERRRQQQRELRENQSSGE</sequence>
<evidence type="ECO:0000256" key="7">
    <source>
        <dbReference type="ARBA" id="ARBA00022722"/>
    </source>
</evidence>
<dbReference type="Pfam" id="PF20833">
    <property type="entry name" value="RNase_E_G_Thio"/>
    <property type="match status" value="1"/>
</dbReference>
<evidence type="ECO:0000313" key="20">
    <source>
        <dbReference type="Proteomes" id="UP000256334"/>
    </source>
</evidence>
<comment type="similarity">
    <text evidence="1">Belongs to the RNase E/G family. RNase G subfamily.</text>
</comment>
<dbReference type="EMBL" id="QRDJ01000006">
    <property type="protein sequence ID" value="REC96069.1"/>
    <property type="molecule type" value="Genomic_DNA"/>
</dbReference>
<comment type="cofactor">
    <cofactor evidence="16">
        <name>Mg(2+)</name>
        <dbReference type="ChEBI" id="CHEBI:18420"/>
    </cofactor>
    <text evidence="16">Binds 1 Mg(2+) ion per subunit.</text>
</comment>
<comment type="subunit">
    <text evidence="16">Component of the RNA degradosome, which is a multiprotein complex involved in RNA processing and mRNA degradation. Within the RNA degradosome, RNase E assembles into a homotetramer formed by a dimer of dimers.</text>
</comment>
<dbReference type="SUPFAM" id="SSF50249">
    <property type="entry name" value="Nucleic acid-binding proteins"/>
    <property type="match status" value="1"/>
</dbReference>
<feature type="compositionally biased region" description="Polar residues" evidence="17">
    <location>
        <begin position="1079"/>
        <end position="1100"/>
    </location>
</feature>
<feature type="compositionally biased region" description="Low complexity" evidence="17">
    <location>
        <begin position="816"/>
        <end position="827"/>
    </location>
</feature>
<evidence type="ECO:0000256" key="4">
    <source>
        <dbReference type="ARBA" id="ARBA00022519"/>
    </source>
</evidence>
<dbReference type="GO" id="GO:0000049">
    <property type="term" value="F:tRNA binding"/>
    <property type="evidence" value="ECO:0007669"/>
    <property type="project" value="UniProtKB-KW"/>
</dbReference>
<dbReference type="GO" id="GO:0008033">
    <property type="term" value="P:tRNA processing"/>
    <property type="evidence" value="ECO:0007669"/>
    <property type="project" value="UniProtKB-UniRule"/>
</dbReference>
<dbReference type="GO" id="GO:0006364">
    <property type="term" value="P:rRNA processing"/>
    <property type="evidence" value="ECO:0007669"/>
    <property type="project" value="UniProtKB-UniRule"/>
</dbReference>
<dbReference type="NCBIfam" id="NF008074">
    <property type="entry name" value="PRK10811.1"/>
    <property type="match status" value="1"/>
</dbReference>
<keyword evidence="8 16" id="KW-0479">Metal-binding</keyword>
<dbReference type="Gene3D" id="2.40.50.140">
    <property type="entry name" value="Nucleic acid-binding proteins"/>
    <property type="match status" value="1"/>
</dbReference>
<evidence type="ECO:0000313" key="19">
    <source>
        <dbReference type="EMBL" id="REC96069.1"/>
    </source>
</evidence>
<protein>
    <recommendedName>
        <fullName evidence="16">Ribonuclease E</fullName>
        <shortName evidence="16">RNase E</shortName>
        <ecNumber evidence="16">3.1.26.12</ecNumber>
    </recommendedName>
</protein>
<feature type="compositionally biased region" description="Basic and acidic residues" evidence="17">
    <location>
        <begin position="516"/>
        <end position="527"/>
    </location>
</feature>
<keyword evidence="11 16" id="KW-0378">Hydrolase</keyword>
<feature type="compositionally biased region" description="Polar residues" evidence="17">
    <location>
        <begin position="886"/>
        <end position="916"/>
    </location>
</feature>
<keyword evidence="12 16" id="KW-0862">Zinc</keyword>
<dbReference type="Proteomes" id="UP000256334">
    <property type="component" value="Unassembled WGS sequence"/>
</dbReference>
<keyword evidence="10 16" id="KW-0255">Endonuclease</keyword>
<keyword evidence="6 16" id="KW-0819">tRNA processing</keyword>
<keyword evidence="13 16" id="KW-0460">Magnesium</keyword>
<evidence type="ECO:0000256" key="10">
    <source>
        <dbReference type="ARBA" id="ARBA00022759"/>
    </source>
</evidence>
<feature type="compositionally biased region" description="Polar residues" evidence="17">
    <location>
        <begin position="1150"/>
        <end position="1169"/>
    </location>
</feature>
<reference evidence="19 20" key="1">
    <citation type="submission" date="2018-07" db="EMBL/GenBank/DDBJ databases">
        <title>Genomic Encyclopedia of Type Strains, Phase IV (KMG-IV): sequencing the most valuable type-strain genomes for metagenomic binning, comparative biology and taxonomic classification.</title>
        <authorList>
            <person name="Goeker M."/>
        </authorList>
    </citation>
    <scope>NUCLEOTIDE SEQUENCE [LARGE SCALE GENOMIC DNA]</scope>
    <source>
        <strain evidence="19 20">DSM 14324</strain>
    </source>
</reference>
<dbReference type="PANTHER" id="PTHR30001:SF1">
    <property type="entry name" value="RIBONUCLEASE E_G-LIKE PROTEIN, CHLOROPLASTIC"/>
    <property type="match status" value="1"/>
</dbReference>
<dbReference type="InterPro" id="IPR012340">
    <property type="entry name" value="NA-bd_OB-fold"/>
</dbReference>
<comment type="similarity">
    <text evidence="16">Belongs to the RNase E/G family. RNase E subfamily.</text>
</comment>
<keyword evidence="9 16" id="KW-0699">rRNA-binding</keyword>
<dbReference type="Gene3D" id="3.40.1260.20">
    <property type="entry name" value="Ribonuclease E, catalytic domain"/>
    <property type="match status" value="1"/>
</dbReference>
<dbReference type="GO" id="GO:0019843">
    <property type="term" value="F:rRNA binding"/>
    <property type="evidence" value="ECO:0007669"/>
    <property type="project" value="UniProtKB-KW"/>
</dbReference>
<feature type="region of interest" description="Disordered" evidence="17">
    <location>
        <begin position="490"/>
        <end position="1198"/>
    </location>
</feature>
<accession>A0A3D9E0K3</accession>
<feature type="compositionally biased region" description="Low complexity" evidence="17">
    <location>
        <begin position="835"/>
        <end position="852"/>
    </location>
</feature>
<keyword evidence="2 16" id="KW-1003">Cell membrane</keyword>
<dbReference type="PROSITE" id="PS50126">
    <property type="entry name" value="S1"/>
    <property type="match status" value="1"/>
</dbReference>
<dbReference type="AlphaFoldDB" id="A0A3D9E0K3"/>
<dbReference type="InterPro" id="IPR048583">
    <property type="entry name" value="RNase_E_G_thioredoxin-like"/>
</dbReference>
<keyword evidence="5 16" id="KW-0698">rRNA processing</keyword>
<feature type="binding site" evidence="16">
    <location>
        <position position="302"/>
    </location>
    <ligand>
        <name>Mg(2+)</name>
        <dbReference type="ChEBI" id="CHEBI:18420"/>
        <note>catalytic</note>
    </ligand>
</feature>
<comment type="function">
    <text evidence="16">Endoribonuclease that plays a central role in RNA processing and decay. Required for the maturation of 5S and 16S rRNAs and the majority of tRNAs. Also involved in the degradation of most mRNAs.</text>
</comment>
<evidence type="ECO:0000256" key="6">
    <source>
        <dbReference type="ARBA" id="ARBA00022694"/>
    </source>
</evidence>
<feature type="region of interest" description="Required for zinc-mediated homotetramerization and catalytic activity" evidence="16">
    <location>
        <begin position="403"/>
        <end position="406"/>
    </location>
</feature>
<keyword evidence="3 16" id="KW-0963">Cytoplasm</keyword>
<dbReference type="PANTHER" id="PTHR30001">
    <property type="entry name" value="RIBONUCLEASE"/>
    <property type="match status" value="1"/>
</dbReference>